<feature type="transmembrane region" description="Helical" evidence="6">
    <location>
        <begin position="132"/>
        <end position="152"/>
    </location>
</feature>
<evidence type="ECO:0000256" key="1">
    <source>
        <dbReference type="ARBA" id="ARBA00004141"/>
    </source>
</evidence>
<protein>
    <submittedName>
        <fullName evidence="7">Bax inhibitor-1/YccA family protein</fullName>
    </submittedName>
</protein>
<feature type="transmembrane region" description="Helical" evidence="6">
    <location>
        <begin position="63"/>
        <end position="81"/>
    </location>
</feature>
<feature type="transmembrane region" description="Helical" evidence="6">
    <location>
        <begin position="34"/>
        <end position="57"/>
    </location>
</feature>
<name>A0ABU7LTR7_9PROT</name>
<dbReference type="EMBL" id="JAZDRP010000005">
    <property type="protein sequence ID" value="MEE2526739.1"/>
    <property type="molecule type" value="Genomic_DNA"/>
</dbReference>
<keyword evidence="4 6" id="KW-1133">Transmembrane helix</keyword>
<dbReference type="InterPro" id="IPR006214">
    <property type="entry name" value="Bax_inhibitor_1-related"/>
</dbReference>
<evidence type="ECO:0000313" key="8">
    <source>
        <dbReference type="Proteomes" id="UP001354971"/>
    </source>
</evidence>
<feature type="transmembrane region" description="Helical" evidence="6">
    <location>
        <begin position="164"/>
        <end position="184"/>
    </location>
</feature>
<feature type="transmembrane region" description="Helical" evidence="6">
    <location>
        <begin position="93"/>
        <end position="112"/>
    </location>
</feature>
<organism evidence="7 8">
    <name type="scientific">Hyphobacterium lacteum</name>
    <dbReference type="NCBI Taxonomy" id="3116575"/>
    <lineage>
        <taxon>Bacteria</taxon>
        <taxon>Pseudomonadati</taxon>
        <taxon>Pseudomonadota</taxon>
        <taxon>Alphaproteobacteria</taxon>
        <taxon>Maricaulales</taxon>
        <taxon>Maricaulaceae</taxon>
        <taxon>Hyphobacterium</taxon>
    </lineage>
</organism>
<dbReference type="CDD" id="cd10432">
    <property type="entry name" value="BI-1-like_bacterial"/>
    <property type="match status" value="1"/>
</dbReference>
<comment type="subcellular location">
    <subcellularLocation>
        <location evidence="1">Membrane</location>
        <topology evidence="1">Multi-pass membrane protein</topology>
    </subcellularLocation>
</comment>
<feature type="transmembrane region" description="Helical" evidence="6">
    <location>
        <begin position="227"/>
        <end position="251"/>
    </location>
</feature>
<dbReference type="RefSeq" id="WP_330199400.1">
    <property type="nucleotide sequence ID" value="NZ_JAZDRP010000005.1"/>
</dbReference>
<sequence length="254" mass="27374">MNDTYRGYGNAAGTMDMSVDAGLRSFMLGVYNKMGLGLILSAALAYAVGTVAPLTQLVLGTPLLYVVQFGPIVLLLGSMFFMRRPSPMGSAVLYWSIVTLIGMGLSVWVFIAQNSMEVTSASGTAINVSFTTIGQAFFITASAFLGLSLWGYTTKRNLSGIGSFLFMAAWGAIAISLLNVFFFQSQGIELLIQIVFLGLMAGIVAWQTQTLKASYYAYQGDTRSLAVMTNMGALNLYLAFVNIFQIILSLLGRE</sequence>
<proteinExistence type="inferred from homology"/>
<evidence type="ECO:0000313" key="7">
    <source>
        <dbReference type="EMBL" id="MEE2526739.1"/>
    </source>
</evidence>
<keyword evidence="8" id="KW-1185">Reference proteome</keyword>
<keyword evidence="3 6" id="KW-0812">Transmembrane</keyword>
<evidence type="ECO:0000256" key="5">
    <source>
        <dbReference type="ARBA" id="ARBA00023136"/>
    </source>
</evidence>
<keyword evidence="5 6" id="KW-0472">Membrane</keyword>
<comment type="similarity">
    <text evidence="2 6">Belongs to the BI1 family.</text>
</comment>
<comment type="caution">
    <text evidence="7">The sequence shown here is derived from an EMBL/GenBank/DDBJ whole genome shotgun (WGS) entry which is preliminary data.</text>
</comment>
<feature type="transmembrane region" description="Helical" evidence="6">
    <location>
        <begin position="190"/>
        <end position="206"/>
    </location>
</feature>
<evidence type="ECO:0000256" key="4">
    <source>
        <dbReference type="ARBA" id="ARBA00022989"/>
    </source>
</evidence>
<dbReference type="Pfam" id="PF01027">
    <property type="entry name" value="Bax1-I"/>
    <property type="match status" value="1"/>
</dbReference>
<accession>A0ABU7LTR7</accession>
<dbReference type="PANTHER" id="PTHR23291">
    <property type="entry name" value="BAX INHIBITOR-RELATED"/>
    <property type="match status" value="1"/>
</dbReference>
<dbReference type="PANTHER" id="PTHR23291:SF50">
    <property type="entry name" value="PROTEIN LIFEGUARD 4"/>
    <property type="match status" value="1"/>
</dbReference>
<dbReference type="Proteomes" id="UP001354971">
    <property type="component" value="Unassembled WGS sequence"/>
</dbReference>
<reference evidence="7 8" key="1">
    <citation type="submission" date="2024-01" db="EMBL/GenBank/DDBJ databases">
        <title>Hyphobacterium bacterium isolated from marine sediment.</title>
        <authorList>
            <person name="Zhao S."/>
        </authorList>
    </citation>
    <scope>NUCLEOTIDE SEQUENCE [LARGE SCALE GENOMIC DNA]</scope>
    <source>
        <strain evidence="8">HN65</strain>
    </source>
</reference>
<gene>
    <name evidence="7" type="ORF">V0U79_10190</name>
</gene>
<evidence type="ECO:0000256" key="6">
    <source>
        <dbReference type="RuleBase" id="RU004379"/>
    </source>
</evidence>
<evidence type="ECO:0000256" key="3">
    <source>
        <dbReference type="ARBA" id="ARBA00022692"/>
    </source>
</evidence>
<evidence type="ECO:0000256" key="2">
    <source>
        <dbReference type="ARBA" id="ARBA00010350"/>
    </source>
</evidence>